<evidence type="ECO:0000313" key="1">
    <source>
        <dbReference type="EMBL" id="OUL58914.1"/>
    </source>
</evidence>
<dbReference type="InterPro" id="IPR001707">
    <property type="entry name" value="Cmp_AcTrfase"/>
</dbReference>
<dbReference type="OrthoDB" id="9801766at2"/>
<evidence type="ECO:0000313" key="2">
    <source>
        <dbReference type="Proteomes" id="UP000194841"/>
    </source>
</evidence>
<dbReference type="AlphaFoldDB" id="A0A244CTJ7"/>
<keyword evidence="1" id="KW-0808">Transferase</keyword>
<dbReference type="EMBL" id="MWPV01000001">
    <property type="protein sequence ID" value="OUL58914.1"/>
    <property type="molecule type" value="Genomic_DNA"/>
</dbReference>
<organism evidence="1 2">
    <name type="scientific">Pseudoalteromonas ulvae</name>
    <dbReference type="NCBI Taxonomy" id="107327"/>
    <lineage>
        <taxon>Bacteria</taxon>
        <taxon>Pseudomonadati</taxon>
        <taxon>Pseudomonadota</taxon>
        <taxon>Gammaproteobacteria</taxon>
        <taxon>Alteromonadales</taxon>
        <taxon>Pseudoalteromonadaceae</taxon>
        <taxon>Pseudoalteromonas</taxon>
    </lineage>
</organism>
<proteinExistence type="predicted"/>
<dbReference type="InterPro" id="IPR023213">
    <property type="entry name" value="CAT-like_dom_sf"/>
</dbReference>
<dbReference type="SMART" id="SM01059">
    <property type="entry name" value="CAT"/>
    <property type="match status" value="1"/>
</dbReference>
<dbReference type="GO" id="GO:0008811">
    <property type="term" value="F:chloramphenicol O-acetyltransferase activity"/>
    <property type="evidence" value="ECO:0007669"/>
    <property type="project" value="InterPro"/>
</dbReference>
<gene>
    <name evidence="1" type="ORF">B1199_01110</name>
</gene>
<dbReference type="PANTHER" id="PTHR38474:SF1">
    <property type="entry name" value="SLR0299 PROTEIN"/>
    <property type="match status" value="1"/>
</dbReference>
<keyword evidence="2" id="KW-1185">Reference proteome</keyword>
<sequence length="220" mass="25775">MHTPMENAKKIELSQWPRQQHFEFYKNFSDPYFNICVELEAESLFNFSRLNNISFFNSYLYFAMKAANDIEPFAMRLVEGEVWLFEQINANVVQLKEDETFRFSYLQQQDNFALFCQHTKQAIALAKSQPFFSEQFYSTGLACNCLHISVLPWLNFTSFSHASNHSEYSGIPKLVFGKYNKRTGIMPLSIEVHHALMDGIHVAQYVARLKHYFDNASKYI</sequence>
<reference evidence="1 2" key="1">
    <citation type="submission" date="2017-02" db="EMBL/GenBank/DDBJ databases">
        <title>Pseudoalteromonas ulvae TC14 Genome.</title>
        <authorList>
            <person name="Molmeret M."/>
        </authorList>
    </citation>
    <scope>NUCLEOTIDE SEQUENCE [LARGE SCALE GENOMIC DNA]</scope>
    <source>
        <strain evidence="1">TC14</strain>
    </source>
</reference>
<protein>
    <submittedName>
        <fullName evidence="1">Chloramphenicol acetyltransferase</fullName>
    </submittedName>
</protein>
<dbReference type="PANTHER" id="PTHR38474">
    <property type="entry name" value="SLR0299 PROTEIN"/>
    <property type="match status" value="1"/>
</dbReference>
<dbReference type="Proteomes" id="UP000194841">
    <property type="component" value="Unassembled WGS sequence"/>
</dbReference>
<comment type="caution">
    <text evidence="1">The sequence shown here is derived from an EMBL/GenBank/DDBJ whole genome shotgun (WGS) entry which is preliminary data.</text>
</comment>
<dbReference type="Gene3D" id="3.30.559.10">
    <property type="entry name" value="Chloramphenicol acetyltransferase-like domain"/>
    <property type="match status" value="1"/>
</dbReference>
<accession>A0A244CTJ7</accession>
<dbReference type="SUPFAM" id="SSF52777">
    <property type="entry name" value="CoA-dependent acyltransferases"/>
    <property type="match status" value="1"/>
</dbReference>
<name>A0A244CTJ7_PSEDV</name>
<dbReference type="RefSeq" id="WP_086742291.1">
    <property type="nucleotide sequence ID" value="NZ_MWPV01000001.1"/>
</dbReference>
<dbReference type="Pfam" id="PF00302">
    <property type="entry name" value="CAT"/>
    <property type="match status" value="1"/>
</dbReference>